<dbReference type="EC" id="3.6.1.-" evidence="7"/>
<evidence type="ECO:0000256" key="7">
    <source>
        <dbReference type="RuleBase" id="RU367113"/>
    </source>
</evidence>
<evidence type="ECO:0000256" key="1">
    <source>
        <dbReference type="ARBA" id="ARBA00001968"/>
    </source>
</evidence>
<comment type="similarity">
    <text evidence="2 7">Belongs to the DXO/Dom3Z family.</text>
</comment>
<keyword evidence="7" id="KW-0479">Metal-binding</keyword>
<protein>
    <recommendedName>
        <fullName evidence="7">Decapping nuclease</fullName>
        <ecNumber evidence="7">3.6.1.-</ecNumber>
    </recommendedName>
</protein>
<comment type="catalytic activity">
    <reaction evidence="5">
        <text>a 5'-end triphospho-ribonucleoside in mRNA + H2O = a 5'-end phospho-ribonucleoside in mRNA + diphosphate + H(+)</text>
        <dbReference type="Rhea" id="RHEA:78683"/>
        <dbReference type="Rhea" id="RHEA-COMP:15692"/>
        <dbReference type="Rhea" id="RHEA-COMP:17164"/>
        <dbReference type="ChEBI" id="CHEBI:15377"/>
        <dbReference type="ChEBI" id="CHEBI:15378"/>
        <dbReference type="ChEBI" id="CHEBI:33019"/>
        <dbReference type="ChEBI" id="CHEBI:138282"/>
        <dbReference type="ChEBI" id="CHEBI:167618"/>
    </reaction>
    <physiologicalReaction direction="left-to-right" evidence="5">
        <dbReference type="Rhea" id="RHEA:78684"/>
    </physiologicalReaction>
</comment>
<accession>A0A1E4TF94</accession>
<keyword evidence="7" id="KW-0694">RNA-binding</keyword>
<dbReference type="GO" id="GO:0000166">
    <property type="term" value="F:nucleotide binding"/>
    <property type="evidence" value="ECO:0007669"/>
    <property type="project" value="UniProtKB-KW"/>
</dbReference>
<reference evidence="10" key="1">
    <citation type="submission" date="2016-02" db="EMBL/GenBank/DDBJ databases">
        <title>Comparative genomics of biotechnologically important yeasts.</title>
        <authorList>
            <consortium name="DOE Joint Genome Institute"/>
            <person name="Riley R."/>
            <person name="Haridas S."/>
            <person name="Wolfe K.H."/>
            <person name="Lopes M.R."/>
            <person name="Hittinger C.T."/>
            <person name="Goker M."/>
            <person name="Salamov A."/>
            <person name="Wisecaver J."/>
            <person name="Long T.M."/>
            <person name="Aerts A.L."/>
            <person name="Barry K."/>
            <person name="Choi C."/>
            <person name="Clum A."/>
            <person name="Coughlan A.Y."/>
            <person name="Deshpande S."/>
            <person name="Douglass A.P."/>
            <person name="Hanson S.J."/>
            <person name="Klenk H.-P."/>
            <person name="Labutti K."/>
            <person name="Lapidus A."/>
            <person name="Lindquist E."/>
            <person name="Lipzen A."/>
            <person name="Meier-Kolthoff J.P."/>
            <person name="Ohm R.A."/>
            <person name="Otillar R.P."/>
            <person name="Pangilinan J."/>
            <person name="Peng Y."/>
            <person name="Rokas A."/>
            <person name="Rosa C.A."/>
            <person name="Scheuner C."/>
            <person name="Sibirny A.A."/>
            <person name="Slot J.C."/>
            <person name="Stielow J.B."/>
            <person name="Sun H."/>
            <person name="Kurtzman C.P."/>
            <person name="Blackwell M."/>
            <person name="Jeffries T.W."/>
            <person name="Grigoriev I.V."/>
        </authorList>
    </citation>
    <scope>NUCLEOTIDE SEQUENCE [LARGE SCALE GENOMIC DNA]</scope>
    <source>
        <strain evidence="10">NRRL Y-17796</strain>
    </source>
</reference>
<gene>
    <name evidence="9" type="ORF">CANCADRAFT_13484</name>
</gene>
<sequence length="330" mass="37761">KKPKELCHFSLNVDRKYTPDRSELRHFYYVQASHSGFDLSSGFEDYVPFEEPEERLDFLLQAVIDYEKTKGRIATDFFSYRGLLTKILMAPHEQSAFKFNVMHFDGQVFMKQDLAFKESESVPFASKPMQAQKADYAGRKFEHVATIPKPWPDCSRQEVESRYSDPIQAQCQYISVVRTGIGSLAIAIAGEVDAVYDWLPADEDPLKHYLELKMTVDPQSSQKTRAKFLQEKLPRAWAQSFLIGIPRIVYGFRDYNYNLIRTEEYSTMKIPSVIRAGSASLPHFVAPQNPWNANKAIEFLAGFLEWLIPAVLAYPENTVLDVAYTPASSP</sequence>
<name>A0A1E4TF94_9ASCO</name>
<evidence type="ECO:0000256" key="4">
    <source>
        <dbReference type="ARBA" id="ARBA00044676"/>
    </source>
</evidence>
<evidence type="ECO:0000256" key="5">
    <source>
        <dbReference type="ARBA" id="ARBA00044692"/>
    </source>
</evidence>
<keyword evidence="3 7" id="KW-0540">Nuclease</keyword>
<keyword evidence="7" id="KW-0547">Nucleotide-binding</keyword>
<keyword evidence="7" id="KW-0378">Hydrolase</keyword>
<evidence type="ECO:0000259" key="8">
    <source>
        <dbReference type="Pfam" id="PF08652"/>
    </source>
</evidence>
<comment type="catalytic activity">
    <reaction evidence="4">
        <text>a 5'-end (N(7)-methyl 5'-triphosphoguanosine)-ribonucleoside-ribonucleotide in mRNA + H2O = a (N(7)-methyl 5'-triphosphoguanosine)-nucleoside + a 5'-end phospho-ribonucleoside in mRNA + H(+)</text>
        <dbReference type="Rhea" id="RHEA:66928"/>
        <dbReference type="Rhea" id="RHEA-COMP:15692"/>
        <dbReference type="Rhea" id="RHEA-COMP:17313"/>
        <dbReference type="ChEBI" id="CHEBI:15377"/>
        <dbReference type="ChEBI" id="CHEBI:15378"/>
        <dbReference type="ChEBI" id="CHEBI:138282"/>
        <dbReference type="ChEBI" id="CHEBI:172876"/>
        <dbReference type="ChEBI" id="CHEBI:172877"/>
    </reaction>
    <physiologicalReaction direction="left-to-right" evidence="4">
        <dbReference type="Rhea" id="RHEA:66929"/>
    </physiologicalReaction>
</comment>
<comment type="subcellular location">
    <subcellularLocation>
        <location evidence="7">Nucleus</location>
    </subcellularLocation>
</comment>
<comment type="catalytic activity">
    <reaction evidence="6">
        <text>a 5'-end NAD(+)-phospho-ribonucleoside in mRNA + H2O = a 5'-end phospho-ribonucleoside in mRNA + NAD(+) + H(+)</text>
        <dbReference type="Rhea" id="RHEA:60880"/>
        <dbReference type="Rhea" id="RHEA-COMP:15692"/>
        <dbReference type="Rhea" id="RHEA-COMP:15698"/>
        <dbReference type="ChEBI" id="CHEBI:15377"/>
        <dbReference type="ChEBI" id="CHEBI:15378"/>
        <dbReference type="ChEBI" id="CHEBI:57540"/>
        <dbReference type="ChEBI" id="CHEBI:138282"/>
        <dbReference type="ChEBI" id="CHEBI:144029"/>
    </reaction>
    <physiologicalReaction direction="left-to-right" evidence="6">
        <dbReference type="Rhea" id="RHEA:60881"/>
    </physiologicalReaction>
</comment>
<dbReference type="PANTHER" id="PTHR12395:SF9">
    <property type="entry name" value="DECAPPING AND EXORIBONUCLEASE PROTEIN"/>
    <property type="match status" value="1"/>
</dbReference>
<comment type="cofactor">
    <cofactor evidence="1 7">
        <name>a divalent metal cation</name>
        <dbReference type="ChEBI" id="CHEBI:60240"/>
    </cofactor>
</comment>
<dbReference type="Pfam" id="PF08652">
    <property type="entry name" value="RAI1"/>
    <property type="match status" value="1"/>
</dbReference>
<proteinExistence type="inferred from homology"/>
<dbReference type="EMBL" id="KV453842">
    <property type="protein sequence ID" value="ODV90426.1"/>
    <property type="molecule type" value="Genomic_DNA"/>
</dbReference>
<dbReference type="GO" id="GO:0046872">
    <property type="term" value="F:metal ion binding"/>
    <property type="evidence" value="ECO:0007669"/>
    <property type="project" value="UniProtKB-KW"/>
</dbReference>
<dbReference type="GO" id="GO:0110155">
    <property type="term" value="P:NAD-cap decapping"/>
    <property type="evidence" value="ECO:0007669"/>
    <property type="project" value="TreeGrafter"/>
</dbReference>
<dbReference type="GO" id="GO:0000956">
    <property type="term" value="P:nuclear-transcribed mRNA catabolic process"/>
    <property type="evidence" value="ECO:0007669"/>
    <property type="project" value="TreeGrafter"/>
</dbReference>
<dbReference type="InterPro" id="IPR039039">
    <property type="entry name" value="RAI1-like_fam"/>
</dbReference>
<dbReference type="Proteomes" id="UP000095023">
    <property type="component" value="Unassembled WGS sequence"/>
</dbReference>
<feature type="non-terminal residue" evidence="9">
    <location>
        <position position="330"/>
    </location>
</feature>
<evidence type="ECO:0000256" key="6">
    <source>
        <dbReference type="ARBA" id="ARBA00048124"/>
    </source>
</evidence>
<keyword evidence="10" id="KW-1185">Reference proteome</keyword>
<dbReference type="PANTHER" id="PTHR12395">
    <property type="entry name" value="DOM-3 RELATED"/>
    <property type="match status" value="1"/>
</dbReference>
<feature type="domain" description="RAI1-like" evidence="8">
    <location>
        <begin position="1"/>
        <end position="325"/>
    </location>
</feature>
<evidence type="ECO:0000256" key="2">
    <source>
        <dbReference type="ARBA" id="ARBA00006562"/>
    </source>
</evidence>
<organism evidence="9 10">
    <name type="scientific">Tortispora caseinolytica NRRL Y-17796</name>
    <dbReference type="NCBI Taxonomy" id="767744"/>
    <lineage>
        <taxon>Eukaryota</taxon>
        <taxon>Fungi</taxon>
        <taxon>Dikarya</taxon>
        <taxon>Ascomycota</taxon>
        <taxon>Saccharomycotina</taxon>
        <taxon>Trigonopsidomycetes</taxon>
        <taxon>Trigonopsidales</taxon>
        <taxon>Trigonopsidaceae</taxon>
        <taxon>Tortispora</taxon>
    </lineage>
</organism>
<dbReference type="InterPro" id="IPR013961">
    <property type="entry name" value="RAI1"/>
</dbReference>
<dbReference type="GO" id="GO:0003723">
    <property type="term" value="F:RNA binding"/>
    <property type="evidence" value="ECO:0007669"/>
    <property type="project" value="UniProtKB-KW"/>
</dbReference>
<evidence type="ECO:0000256" key="3">
    <source>
        <dbReference type="ARBA" id="ARBA00022722"/>
    </source>
</evidence>
<dbReference type="OrthoDB" id="5853397at2759"/>
<dbReference type="GO" id="GO:0034353">
    <property type="term" value="F:mRNA 5'-diphosphatase activity"/>
    <property type="evidence" value="ECO:0007669"/>
    <property type="project" value="TreeGrafter"/>
</dbReference>
<dbReference type="AlphaFoldDB" id="A0A1E4TF94"/>
<feature type="non-terminal residue" evidence="9">
    <location>
        <position position="1"/>
    </location>
</feature>
<dbReference type="GO" id="GO:0004518">
    <property type="term" value="F:nuclease activity"/>
    <property type="evidence" value="ECO:0007669"/>
    <property type="project" value="UniProtKB-KW"/>
</dbReference>
<keyword evidence="7" id="KW-0539">Nucleus</keyword>
<comment type="function">
    <text evidence="7">Decapping enzyme for NAD-capped RNAs: specifically hydrolyzes the nicotinamide adenine dinucleotide (NAD) cap from a subset of RNAs by removing the entire NAD moiety from the 5'-end of an NAD-capped RNA.</text>
</comment>
<evidence type="ECO:0000313" key="9">
    <source>
        <dbReference type="EMBL" id="ODV90426.1"/>
    </source>
</evidence>
<dbReference type="GO" id="GO:0005634">
    <property type="term" value="C:nucleus"/>
    <property type="evidence" value="ECO:0007669"/>
    <property type="project" value="UniProtKB-SubCell"/>
</dbReference>
<evidence type="ECO:0000313" key="10">
    <source>
        <dbReference type="Proteomes" id="UP000095023"/>
    </source>
</evidence>
<dbReference type="GO" id="GO:0005829">
    <property type="term" value="C:cytosol"/>
    <property type="evidence" value="ECO:0007669"/>
    <property type="project" value="TreeGrafter"/>
</dbReference>